<dbReference type="OrthoDB" id="2167788at2"/>
<accession>S1NJY1</accession>
<evidence type="ECO:0000313" key="2">
    <source>
        <dbReference type="EMBL" id="EOT38285.1"/>
    </source>
</evidence>
<dbReference type="PATRIC" id="fig|1139219.3.peg.2496"/>
<dbReference type="PIRSF" id="PIRSF021287">
    <property type="entry name" value="Biofilm_formation_YmcA"/>
    <property type="match status" value="1"/>
</dbReference>
<keyword evidence="3" id="KW-1185">Reference proteome</keyword>
<proteinExistence type="predicted"/>
<evidence type="ECO:0000256" key="1">
    <source>
        <dbReference type="SAM" id="Coils"/>
    </source>
</evidence>
<dbReference type="Gene3D" id="1.20.1500.10">
    <property type="entry name" value="YheA/YmcA-like"/>
    <property type="match status" value="1"/>
</dbReference>
<dbReference type="EMBL" id="AHYR01000013">
    <property type="protein sequence ID" value="EOT38285.1"/>
    <property type="molecule type" value="Genomic_DNA"/>
</dbReference>
<dbReference type="InterPro" id="IPR052767">
    <property type="entry name" value="Bact_com_dev_regulator"/>
</dbReference>
<dbReference type="PANTHER" id="PTHR38448:SF1">
    <property type="entry name" value="YLBF FAMILY REGULATOR"/>
    <property type="match status" value="1"/>
</dbReference>
<dbReference type="AlphaFoldDB" id="S1NJY1"/>
<organism evidence="2 3">
    <name type="scientific">Enterococcus dispar ATCC 51266</name>
    <dbReference type="NCBI Taxonomy" id="1139219"/>
    <lineage>
        <taxon>Bacteria</taxon>
        <taxon>Bacillati</taxon>
        <taxon>Bacillota</taxon>
        <taxon>Bacilli</taxon>
        <taxon>Lactobacillales</taxon>
        <taxon>Enterococcaceae</taxon>
        <taxon>Enterococcus</taxon>
    </lineage>
</organism>
<dbReference type="InterPro" id="IPR016783">
    <property type="entry name" value="Biofilm_formation_YmcA"/>
</dbReference>
<keyword evidence="1" id="KW-0175">Coiled coil</keyword>
<sequence>MEKFEPEVTAALNELTNALAENEIVKDYRKIALKVANNSRLQELEEKIKAAQQEAVQFAHYGKPEAEKAALAAANEYTREYENHPLVLAYREKLTLANDLLHFITENISQEVNQTVENLADQAKED</sequence>
<evidence type="ECO:0008006" key="4">
    <source>
        <dbReference type="Google" id="ProtNLM"/>
    </source>
</evidence>
<name>S1NJY1_9ENTE</name>
<feature type="coiled-coil region" evidence="1">
    <location>
        <begin position="34"/>
        <end position="61"/>
    </location>
</feature>
<dbReference type="PANTHER" id="PTHR38448">
    <property type="entry name" value="REGULATORY PROTEIN YLBF-RELATED"/>
    <property type="match status" value="1"/>
</dbReference>
<dbReference type="HOGENOM" id="CLU_141458_0_0_9"/>
<reference evidence="2 3" key="1">
    <citation type="submission" date="2013-03" db="EMBL/GenBank/DDBJ databases">
        <title>The Genome Sequence of Enterococcus dispar ATCC_51266 (Illumina only assembly).</title>
        <authorList>
            <consortium name="The Broad Institute Genomics Platform"/>
            <consortium name="The Broad Institute Genome Sequencing Center for Infectious Disease"/>
            <person name="Earl A."/>
            <person name="Russ C."/>
            <person name="Gilmore M."/>
            <person name="Surin D."/>
            <person name="Walker B."/>
            <person name="Young S."/>
            <person name="Zeng Q."/>
            <person name="Gargeya S."/>
            <person name="Fitzgerald M."/>
            <person name="Haas B."/>
            <person name="Abouelleil A."/>
            <person name="Allen A.W."/>
            <person name="Alvarado L."/>
            <person name="Arachchi H.M."/>
            <person name="Berlin A.M."/>
            <person name="Chapman S.B."/>
            <person name="Gainer-Dewar J."/>
            <person name="Goldberg J."/>
            <person name="Griggs A."/>
            <person name="Gujja S."/>
            <person name="Hansen M."/>
            <person name="Howarth C."/>
            <person name="Imamovic A."/>
            <person name="Ireland A."/>
            <person name="Larimer J."/>
            <person name="McCowan C."/>
            <person name="Murphy C."/>
            <person name="Pearson M."/>
            <person name="Poon T.W."/>
            <person name="Priest M."/>
            <person name="Roberts A."/>
            <person name="Saif S."/>
            <person name="Shea T."/>
            <person name="Sisk P."/>
            <person name="Sykes S."/>
            <person name="Wortman J."/>
            <person name="Nusbaum C."/>
            <person name="Birren B."/>
        </authorList>
    </citation>
    <scope>NUCLEOTIDE SEQUENCE [LARGE SCALE GENOMIC DNA]</scope>
    <source>
        <strain evidence="2 3">ATCC 51266</strain>
    </source>
</reference>
<dbReference type="SUPFAM" id="SSF158622">
    <property type="entry name" value="YheA/YmcA-like"/>
    <property type="match status" value="1"/>
</dbReference>
<protein>
    <recommendedName>
        <fullName evidence="4">Cell fate regulator YmcA, YheA/YmcA/DUF963 family (Controls sporulation, competence, biofilm development)</fullName>
    </recommendedName>
</protein>
<gene>
    <name evidence="2" type="ORF">OMK_02553</name>
</gene>
<dbReference type="STRING" id="44009.RV01_GL002421"/>
<dbReference type="InterPro" id="IPR010368">
    <property type="entry name" value="Com_YlbF"/>
</dbReference>
<dbReference type="Pfam" id="PF06133">
    <property type="entry name" value="Com_YlbF"/>
    <property type="match status" value="1"/>
</dbReference>
<comment type="caution">
    <text evidence="2">The sequence shown here is derived from an EMBL/GenBank/DDBJ whole genome shotgun (WGS) entry which is preliminary data.</text>
</comment>
<dbReference type="Proteomes" id="UP000014127">
    <property type="component" value="Unassembled WGS sequence"/>
</dbReference>
<evidence type="ECO:0000313" key="3">
    <source>
        <dbReference type="Proteomes" id="UP000014127"/>
    </source>
</evidence>
<dbReference type="InterPro" id="IPR023378">
    <property type="entry name" value="YheA/YmcA-like_dom_sf"/>
</dbReference>
<dbReference type="RefSeq" id="WP_016173661.1">
    <property type="nucleotide sequence ID" value="NZ_ASWK01000001.1"/>
</dbReference>
<dbReference type="eggNOG" id="COG4550">
    <property type="taxonomic scope" value="Bacteria"/>
</dbReference>